<gene>
    <name evidence="7" type="ORF">SNE40_000917</name>
</gene>
<evidence type="ECO:0000313" key="8">
    <source>
        <dbReference type="Proteomes" id="UP001347796"/>
    </source>
</evidence>
<keyword evidence="4" id="KW-0472">Membrane</keyword>
<evidence type="ECO:0000259" key="6">
    <source>
        <dbReference type="Pfam" id="PF01145"/>
    </source>
</evidence>
<dbReference type="AlphaFoldDB" id="A0AAN8KG10"/>
<dbReference type="Proteomes" id="UP001347796">
    <property type="component" value="Unassembled WGS sequence"/>
</dbReference>
<organism evidence="7 8">
    <name type="scientific">Patella caerulea</name>
    <name type="common">Rayed Mediterranean limpet</name>
    <dbReference type="NCBI Taxonomy" id="87958"/>
    <lineage>
        <taxon>Eukaryota</taxon>
        <taxon>Metazoa</taxon>
        <taxon>Spiralia</taxon>
        <taxon>Lophotrochozoa</taxon>
        <taxon>Mollusca</taxon>
        <taxon>Gastropoda</taxon>
        <taxon>Patellogastropoda</taxon>
        <taxon>Patelloidea</taxon>
        <taxon>Patellidae</taxon>
        <taxon>Patella</taxon>
    </lineage>
</organism>
<dbReference type="InterPro" id="IPR036013">
    <property type="entry name" value="Band_7/SPFH_dom_sf"/>
</dbReference>
<dbReference type="InterPro" id="IPR001107">
    <property type="entry name" value="Band_7"/>
</dbReference>
<evidence type="ECO:0000256" key="2">
    <source>
        <dbReference type="ARBA" id="ARBA00007161"/>
    </source>
</evidence>
<dbReference type="GO" id="GO:0005886">
    <property type="term" value="C:plasma membrane"/>
    <property type="evidence" value="ECO:0007669"/>
    <property type="project" value="UniProtKB-SubCell"/>
</dbReference>
<evidence type="ECO:0000256" key="3">
    <source>
        <dbReference type="ARBA" id="ARBA00022475"/>
    </source>
</evidence>
<accession>A0AAN8KG10</accession>
<evidence type="ECO:0000256" key="1">
    <source>
        <dbReference type="ARBA" id="ARBA00004236"/>
    </source>
</evidence>
<dbReference type="Gene3D" id="3.30.479.30">
    <property type="entry name" value="Band 7 domain"/>
    <property type="match status" value="1"/>
</dbReference>
<feature type="domain" description="Band 7" evidence="6">
    <location>
        <begin position="9"/>
        <end position="153"/>
    </location>
</feature>
<keyword evidence="3" id="KW-1003">Cell membrane</keyword>
<keyword evidence="8" id="KW-1185">Reference proteome</keyword>
<evidence type="ECO:0000256" key="5">
    <source>
        <dbReference type="RuleBase" id="RU366054"/>
    </source>
</evidence>
<dbReference type="PANTHER" id="PTHR13806:SF31">
    <property type="entry name" value="FLOTILLIN-LIKE PROTEIN 1-RELATED"/>
    <property type="match status" value="1"/>
</dbReference>
<dbReference type="EMBL" id="JAZGQO010000001">
    <property type="protein sequence ID" value="KAK6195501.1"/>
    <property type="molecule type" value="Genomic_DNA"/>
</dbReference>
<sequence length="187" mass="20508">MPGIVACHQNEILVVSGCCLHQPKIVKDGVTFVWPALQTVDRLCTDPIVIKVDLKKQPTENTTVLVNLKAQVTLGIAVDHEELLREAISSFLSKSQDQIQKALQGTVEGVLGTVSGSMAPEQLKTKAEAFKRAVFESLCSECIIMGIGVKSISDIEVSDDHGFYKNLKTEEMKSKAEGNDQFELKYD</sequence>
<reference evidence="7 8" key="1">
    <citation type="submission" date="2024-01" db="EMBL/GenBank/DDBJ databases">
        <title>The genome of the rayed Mediterranean limpet Patella caerulea (Linnaeus, 1758).</title>
        <authorList>
            <person name="Anh-Thu Weber A."/>
            <person name="Halstead-Nussloch G."/>
        </authorList>
    </citation>
    <scope>NUCLEOTIDE SEQUENCE [LARGE SCALE GENOMIC DNA]</scope>
    <source>
        <strain evidence="7">AATW-2023a</strain>
        <tissue evidence="7">Whole specimen</tissue>
    </source>
</reference>
<dbReference type="CDD" id="cd03399">
    <property type="entry name" value="SPFH_flotillin"/>
    <property type="match status" value="1"/>
</dbReference>
<evidence type="ECO:0000313" key="7">
    <source>
        <dbReference type="EMBL" id="KAK6195501.1"/>
    </source>
</evidence>
<dbReference type="Pfam" id="PF01145">
    <property type="entry name" value="Band_7"/>
    <property type="match status" value="1"/>
</dbReference>
<comment type="caution">
    <text evidence="7">The sequence shown here is derived from an EMBL/GenBank/DDBJ whole genome shotgun (WGS) entry which is preliminary data.</text>
</comment>
<dbReference type="InterPro" id="IPR027705">
    <property type="entry name" value="Flotillin_fam"/>
</dbReference>
<dbReference type="PANTHER" id="PTHR13806">
    <property type="entry name" value="FLOTILLIN-RELATED"/>
    <property type="match status" value="1"/>
</dbReference>
<comment type="subcellular location">
    <subcellularLocation>
        <location evidence="1">Cell membrane</location>
    </subcellularLocation>
</comment>
<proteinExistence type="inferred from homology"/>
<protein>
    <recommendedName>
        <fullName evidence="6">Band 7 domain-containing protein</fullName>
    </recommendedName>
</protein>
<evidence type="ECO:0000256" key="4">
    <source>
        <dbReference type="ARBA" id="ARBA00023136"/>
    </source>
</evidence>
<name>A0AAN8KG10_PATCE</name>
<comment type="similarity">
    <text evidence="2 5">Belongs to the band 7/mec-2 family. Flotillin subfamily.</text>
</comment>
<dbReference type="SUPFAM" id="SSF117892">
    <property type="entry name" value="Band 7/SPFH domain"/>
    <property type="match status" value="1"/>
</dbReference>